<evidence type="ECO:0000313" key="4">
    <source>
        <dbReference type="Proteomes" id="UP000233398"/>
    </source>
</evidence>
<sequence>MKDSNSIFYRMVLLAAVVALPVCSAVAQNGVDDQSSRVNDILNQMQQDMQNSDTVPDSIVAPPPIALQQALDDSTVEMYQKAMQAYYKYRVSGFEHRQNVFLWQLTSSKMIFFGVLLMVFCGICFSGIQFYKSMTRGPDEGSVDVDAAVTEFEASASGIKVSSSVLGIIVLVISLAFFYLYLVYVYPISEIF</sequence>
<keyword evidence="1" id="KW-0812">Transmembrane</keyword>
<feature type="transmembrane region" description="Helical" evidence="1">
    <location>
        <begin position="165"/>
        <end position="186"/>
    </location>
</feature>
<protein>
    <submittedName>
        <fullName evidence="3">Uncharacterized protein</fullName>
    </submittedName>
</protein>
<dbReference type="EMBL" id="PISP01000001">
    <property type="protein sequence ID" value="PKD44273.1"/>
    <property type="molecule type" value="Genomic_DNA"/>
</dbReference>
<dbReference type="OrthoDB" id="664987at2"/>
<evidence type="ECO:0000256" key="1">
    <source>
        <dbReference type="SAM" id="Phobius"/>
    </source>
</evidence>
<name>A0A2N0VJA1_9BACT</name>
<reference evidence="3 4" key="1">
    <citation type="submission" date="2017-11" db="EMBL/GenBank/DDBJ databases">
        <title>Rhodohalobacter 15182 sp. nov., isolated from a salt lake.</title>
        <authorList>
            <person name="Han S."/>
        </authorList>
    </citation>
    <scope>NUCLEOTIDE SEQUENCE [LARGE SCALE GENOMIC DNA]</scope>
    <source>
        <strain evidence="3 4">15182</strain>
    </source>
</reference>
<keyword evidence="1" id="KW-1133">Transmembrane helix</keyword>
<accession>A0A2N0VJA1</accession>
<keyword evidence="2" id="KW-0732">Signal</keyword>
<evidence type="ECO:0000313" key="3">
    <source>
        <dbReference type="EMBL" id="PKD44273.1"/>
    </source>
</evidence>
<feature type="transmembrane region" description="Helical" evidence="1">
    <location>
        <begin position="110"/>
        <end position="131"/>
    </location>
</feature>
<organism evidence="3 4">
    <name type="scientific">Rhodohalobacter barkolensis</name>
    <dbReference type="NCBI Taxonomy" id="2053187"/>
    <lineage>
        <taxon>Bacteria</taxon>
        <taxon>Pseudomonadati</taxon>
        <taxon>Balneolota</taxon>
        <taxon>Balneolia</taxon>
        <taxon>Balneolales</taxon>
        <taxon>Balneolaceae</taxon>
        <taxon>Rhodohalobacter</taxon>
    </lineage>
</organism>
<dbReference type="RefSeq" id="WP_101071563.1">
    <property type="nucleotide sequence ID" value="NZ_PISP01000001.1"/>
</dbReference>
<comment type="caution">
    <text evidence="3">The sequence shown here is derived from an EMBL/GenBank/DDBJ whole genome shotgun (WGS) entry which is preliminary data.</text>
</comment>
<dbReference type="AlphaFoldDB" id="A0A2N0VJA1"/>
<feature type="chain" id="PRO_5014955577" evidence="2">
    <location>
        <begin position="28"/>
        <end position="192"/>
    </location>
</feature>
<evidence type="ECO:0000256" key="2">
    <source>
        <dbReference type="SAM" id="SignalP"/>
    </source>
</evidence>
<proteinExistence type="predicted"/>
<gene>
    <name evidence="3" type="ORF">CWD77_02050</name>
</gene>
<keyword evidence="1" id="KW-0472">Membrane</keyword>
<feature type="signal peptide" evidence="2">
    <location>
        <begin position="1"/>
        <end position="27"/>
    </location>
</feature>
<dbReference type="Proteomes" id="UP000233398">
    <property type="component" value="Unassembled WGS sequence"/>
</dbReference>
<keyword evidence="4" id="KW-1185">Reference proteome</keyword>